<evidence type="ECO:0000313" key="3">
    <source>
        <dbReference type="EMBL" id="SLN12102.1"/>
    </source>
</evidence>
<dbReference type="GO" id="GO:0004300">
    <property type="term" value="F:enoyl-CoA hydratase activity"/>
    <property type="evidence" value="ECO:0007669"/>
    <property type="project" value="UniProtKB-EC"/>
</dbReference>
<dbReference type="OrthoDB" id="5730382at2"/>
<dbReference type="Gene3D" id="3.90.226.10">
    <property type="entry name" value="2-enoyl-CoA Hydratase, Chain A, domain 1"/>
    <property type="match status" value="1"/>
</dbReference>
<dbReference type="InterPro" id="IPR017972">
    <property type="entry name" value="Cyt_P450_CS"/>
</dbReference>
<dbReference type="EMBL" id="FWFN01000001">
    <property type="protein sequence ID" value="SLN12102.1"/>
    <property type="molecule type" value="Genomic_DNA"/>
</dbReference>
<evidence type="ECO:0000256" key="2">
    <source>
        <dbReference type="ARBA" id="ARBA00023239"/>
    </source>
</evidence>
<dbReference type="EC" id="4.2.1.17" evidence="3"/>
<dbReference type="Pfam" id="PF00378">
    <property type="entry name" value="ECH_1"/>
    <property type="match status" value="1"/>
</dbReference>
<dbReference type="NCBIfam" id="NF006013">
    <property type="entry name" value="PRK08150.1"/>
    <property type="match status" value="1"/>
</dbReference>
<dbReference type="GO" id="GO:0006635">
    <property type="term" value="P:fatty acid beta-oxidation"/>
    <property type="evidence" value="ECO:0007669"/>
    <property type="project" value="TreeGrafter"/>
</dbReference>
<dbReference type="InterPro" id="IPR001753">
    <property type="entry name" value="Enoyl-CoA_hydra/iso"/>
</dbReference>
<dbReference type="AlphaFoldDB" id="A0A1X6Y7B7"/>
<reference evidence="3 4" key="1">
    <citation type="submission" date="2017-03" db="EMBL/GenBank/DDBJ databases">
        <authorList>
            <person name="Afonso C.L."/>
            <person name="Miller P.J."/>
            <person name="Scott M.A."/>
            <person name="Spackman E."/>
            <person name="Goraichik I."/>
            <person name="Dimitrov K.M."/>
            <person name="Suarez D.L."/>
            <person name="Swayne D.E."/>
        </authorList>
    </citation>
    <scope>NUCLEOTIDE SEQUENCE [LARGE SCALE GENOMIC DNA]</scope>
    <source>
        <strain evidence="3 4">CECT 7751</strain>
    </source>
</reference>
<gene>
    <name evidence="3" type="primary">paaF</name>
    <name evidence="3" type="ORF">PSM7751_00200</name>
</gene>
<dbReference type="Proteomes" id="UP000193963">
    <property type="component" value="Unassembled WGS sequence"/>
</dbReference>
<dbReference type="Gene3D" id="1.10.12.10">
    <property type="entry name" value="Lyase 2-enoyl-coa Hydratase, Chain A, domain 2"/>
    <property type="match status" value="1"/>
</dbReference>
<organism evidence="3 4">
    <name type="scientific">Pseudooceanicola marinus</name>
    <dbReference type="NCBI Taxonomy" id="396013"/>
    <lineage>
        <taxon>Bacteria</taxon>
        <taxon>Pseudomonadati</taxon>
        <taxon>Pseudomonadota</taxon>
        <taxon>Alphaproteobacteria</taxon>
        <taxon>Rhodobacterales</taxon>
        <taxon>Paracoccaceae</taxon>
        <taxon>Pseudooceanicola</taxon>
    </lineage>
</organism>
<sequence>MAETEGKSFVSYELRGNVALIGLTRPEKRNAISDAVIEELALVIERARNEAKAAVIFGEGQHFCAGLDLAEHSEKPLLDSIMGSRRWHEVFDRMQRGTIPFFAALHGAVVGGGFELASSCQIRVADETTYFGLPEGQRGIFVGGGGSVRIERLIGTSRMTDMMLTGRVAKAEEMERWGGVNYLAPAGGAIDKAIELAEEAASNSEFSNYAVMNALPRIRDMSSEDGLFVESMVSALASMTPEAQDRLRAFLEKRAKKVLAD</sequence>
<name>A0A1X6Y7B7_9RHOB</name>
<dbReference type="InterPro" id="IPR029045">
    <property type="entry name" value="ClpP/crotonase-like_dom_sf"/>
</dbReference>
<dbReference type="PANTHER" id="PTHR11941">
    <property type="entry name" value="ENOYL-COA HYDRATASE-RELATED"/>
    <property type="match status" value="1"/>
</dbReference>
<dbReference type="PROSITE" id="PS00086">
    <property type="entry name" value="CYTOCHROME_P450"/>
    <property type="match status" value="1"/>
</dbReference>
<evidence type="ECO:0000313" key="4">
    <source>
        <dbReference type="Proteomes" id="UP000193963"/>
    </source>
</evidence>
<dbReference type="CDD" id="cd06558">
    <property type="entry name" value="crotonase-like"/>
    <property type="match status" value="1"/>
</dbReference>
<dbReference type="RefSeq" id="WP_085886131.1">
    <property type="nucleotide sequence ID" value="NZ_FWFN01000001.1"/>
</dbReference>
<dbReference type="SUPFAM" id="SSF52096">
    <property type="entry name" value="ClpP/crotonase"/>
    <property type="match status" value="1"/>
</dbReference>
<dbReference type="GO" id="GO:0005506">
    <property type="term" value="F:iron ion binding"/>
    <property type="evidence" value="ECO:0007669"/>
    <property type="project" value="InterPro"/>
</dbReference>
<dbReference type="InterPro" id="IPR014748">
    <property type="entry name" value="Enoyl-CoA_hydra_C"/>
</dbReference>
<keyword evidence="4" id="KW-1185">Reference proteome</keyword>
<evidence type="ECO:0000256" key="1">
    <source>
        <dbReference type="ARBA" id="ARBA00005254"/>
    </source>
</evidence>
<proteinExistence type="inferred from homology"/>
<comment type="similarity">
    <text evidence="1">Belongs to the enoyl-CoA hydratase/isomerase family.</text>
</comment>
<protein>
    <submittedName>
        <fullName evidence="3">2,3-dehydroadipyl-CoA hydratase</fullName>
        <ecNumber evidence="3">4.2.1.17</ecNumber>
    </submittedName>
</protein>
<accession>A0A1X6Y7B7</accession>
<keyword evidence="2 3" id="KW-0456">Lyase</keyword>
<dbReference type="GO" id="GO:0016705">
    <property type="term" value="F:oxidoreductase activity, acting on paired donors, with incorporation or reduction of molecular oxygen"/>
    <property type="evidence" value="ECO:0007669"/>
    <property type="project" value="InterPro"/>
</dbReference>
<dbReference type="PANTHER" id="PTHR11941:SF54">
    <property type="entry name" value="ENOYL-COA HYDRATASE, MITOCHONDRIAL"/>
    <property type="match status" value="1"/>
</dbReference>